<accession>A0A6N2K2T2</accession>
<evidence type="ECO:0000313" key="4">
    <source>
        <dbReference type="EMBL" id="VFU20128.1"/>
    </source>
</evidence>
<organism evidence="4">
    <name type="scientific">Salix viminalis</name>
    <name type="common">Common osier</name>
    <name type="synonym">Basket willow</name>
    <dbReference type="NCBI Taxonomy" id="40686"/>
    <lineage>
        <taxon>Eukaryota</taxon>
        <taxon>Viridiplantae</taxon>
        <taxon>Streptophyta</taxon>
        <taxon>Embryophyta</taxon>
        <taxon>Tracheophyta</taxon>
        <taxon>Spermatophyta</taxon>
        <taxon>Magnoliopsida</taxon>
        <taxon>eudicotyledons</taxon>
        <taxon>Gunneridae</taxon>
        <taxon>Pentapetalae</taxon>
        <taxon>rosids</taxon>
        <taxon>fabids</taxon>
        <taxon>Malpighiales</taxon>
        <taxon>Salicaceae</taxon>
        <taxon>Saliceae</taxon>
        <taxon>Salix</taxon>
    </lineage>
</organism>
<dbReference type="AlphaFoldDB" id="A0A6N2K2T2"/>
<reference evidence="4" key="1">
    <citation type="submission" date="2019-03" db="EMBL/GenBank/DDBJ databases">
        <authorList>
            <person name="Mank J."/>
            <person name="Almeida P."/>
        </authorList>
    </citation>
    <scope>NUCLEOTIDE SEQUENCE</scope>
    <source>
        <strain evidence="4">78183</strain>
    </source>
</reference>
<dbReference type="PANTHER" id="PTHR31373">
    <property type="entry name" value="OS06G0652100 PROTEIN"/>
    <property type="match status" value="1"/>
</dbReference>
<dbReference type="InterPro" id="IPR058580">
    <property type="entry name" value="DUF2828"/>
</dbReference>
<feature type="region of interest" description="Disordered" evidence="1">
    <location>
        <begin position="104"/>
        <end position="129"/>
    </location>
</feature>
<feature type="domain" description="DUF2828" evidence="2">
    <location>
        <begin position="22"/>
        <end position="347"/>
    </location>
</feature>
<feature type="compositionally biased region" description="Basic residues" evidence="1">
    <location>
        <begin position="111"/>
        <end position="120"/>
    </location>
</feature>
<protein>
    <recommendedName>
        <fullName evidence="5">TROVE domain-containing protein</fullName>
    </recommendedName>
</protein>
<dbReference type="EMBL" id="CAADRP010000001">
    <property type="protein sequence ID" value="VFU20128.1"/>
    <property type="molecule type" value="Genomic_DNA"/>
</dbReference>
<evidence type="ECO:0000259" key="2">
    <source>
        <dbReference type="Pfam" id="PF11443"/>
    </source>
</evidence>
<dbReference type="Pfam" id="PF11443">
    <property type="entry name" value="DUF2828"/>
    <property type="match status" value="1"/>
</dbReference>
<dbReference type="Gene3D" id="3.40.50.410">
    <property type="entry name" value="von Willebrand factor, type A domain"/>
    <property type="match status" value="1"/>
</dbReference>
<evidence type="ECO:0000256" key="1">
    <source>
        <dbReference type="SAM" id="MobiDB-lite"/>
    </source>
</evidence>
<gene>
    <name evidence="4" type="ORF">SVIM_LOCUS3142</name>
</gene>
<evidence type="ECO:0008006" key="5">
    <source>
        <dbReference type="Google" id="ProtNLM"/>
    </source>
</evidence>
<dbReference type="InterPro" id="IPR011205">
    <property type="entry name" value="UCP015417_vWA"/>
</dbReference>
<dbReference type="Pfam" id="PF25043">
    <property type="entry name" value="DUF7788"/>
    <property type="match status" value="1"/>
</dbReference>
<sequence>MAPHLSWPPEIRSSTTKVDNCVRGTGKSDKEGFYTSAIWLHNNHPKTLACNIPSIADFGYFKDLPEILYRLLEGPDVRKIQKQEWRQRKAERLEEERALSCTNIQAPFQRNKNKPKKVKSSRNAGPGIPKHIRIQNAKRRAEMEKENASIARKERRAAMAKKVIERYSHDPDYRYLYERVSDFFADCLNTDMQHLHSSDTKKISLAAKWCPSIDSSFDRSTLLCESIARKVFPRESHPEYEGIEEAHYAYRVRDRLRKEVLVHSWDSIPYNRVASVAMKFYKKKFLKHDAERFIQYLNDVKAGKTKIAAGALLPHEIIESLNDDDGGEVAELQWKRIVDDLLQKGKMKNCIAVCDVSGSMFGTPMEVSVALGVLVSELCEEPWKGKLITFSENPTLQMVEGDSLLQKTEFVFDLVLQVAVNGNLREDQMIKRVFVFSDMEFDQASCNPWETDYQVIARKFTEKGYGSAIPEIVFWNLRDSRATPVPGTQKGVALVSGFSKNLMKLFLDGEGEMSPEAVMDEAIAGEEYQKLAVLD</sequence>
<dbReference type="InterPro" id="IPR056690">
    <property type="entry name" value="DUF7788"/>
</dbReference>
<dbReference type="InterPro" id="IPR036465">
    <property type="entry name" value="vWFA_dom_sf"/>
</dbReference>
<evidence type="ECO:0000259" key="3">
    <source>
        <dbReference type="Pfam" id="PF25043"/>
    </source>
</evidence>
<dbReference type="PANTHER" id="PTHR31373:SF17">
    <property type="entry name" value="OS06G0652100 PROTEIN"/>
    <property type="match status" value="1"/>
</dbReference>
<dbReference type="PIRSF" id="PIRSF015417">
    <property type="entry name" value="T31B5_30_vWA"/>
    <property type="match status" value="1"/>
</dbReference>
<feature type="domain" description="DUF7788" evidence="3">
    <location>
        <begin position="349"/>
        <end position="520"/>
    </location>
</feature>
<proteinExistence type="predicted"/>
<name>A0A6N2K2T2_SALVM</name>